<dbReference type="AlphaFoldDB" id="A0A8C7C173"/>
<dbReference type="Proteomes" id="UP000694425">
    <property type="component" value="Unplaced"/>
</dbReference>
<accession>A0A8C7C173</accession>
<organism evidence="2 3">
    <name type="scientific">Neovison vison</name>
    <name type="common">American mink</name>
    <name type="synonym">Mustela vison</name>
    <dbReference type="NCBI Taxonomy" id="452646"/>
    <lineage>
        <taxon>Eukaryota</taxon>
        <taxon>Metazoa</taxon>
        <taxon>Chordata</taxon>
        <taxon>Craniata</taxon>
        <taxon>Vertebrata</taxon>
        <taxon>Euteleostomi</taxon>
        <taxon>Mammalia</taxon>
        <taxon>Eutheria</taxon>
        <taxon>Laurasiatheria</taxon>
        <taxon>Carnivora</taxon>
        <taxon>Caniformia</taxon>
        <taxon>Musteloidea</taxon>
        <taxon>Mustelidae</taxon>
        <taxon>Mustelinae</taxon>
        <taxon>Neogale</taxon>
    </lineage>
</organism>
<evidence type="ECO:0000313" key="3">
    <source>
        <dbReference type="Proteomes" id="UP000694425"/>
    </source>
</evidence>
<protein>
    <submittedName>
        <fullName evidence="2">Uncharacterized protein</fullName>
    </submittedName>
</protein>
<name>A0A8C7C173_NEOVI</name>
<sequence>MPQKAGTMHKVRSQSKEPERALPSLGPVGVDLKGCVTITTHAKPGSKQNTVTK</sequence>
<reference evidence="2" key="2">
    <citation type="submission" date="2025-09" db="UniProtKB">
        <authorList>
            <consortium name="Ensembl"/>
        </authorList>
    </citation>
    <scope>IDENTIFICATION</scope>
</reference>
<evidence type="ECO:0000313" key="2">
    <source>
        <dbReference type="Ensembl" id="ENSNVIP00000029482.1"/>
    </source>
</evidence>
<evidence type="ECO:0000256" key="1">
    <source>
        <dbReference type="SAM" id="MobiDB-lite"/>
    </source>
</evidence>
<feature type="region of interest" description="Disordered" evidence="1">
    <location>
        <begin position="1"/>
        <end position="30"/>
    </location>
</feature>
<reference evidence="2" key="1">
    <citation type="submission" date="2025-08" db="UniProtKB">
        <authorList>
            <consortium name="Ensembl"/>
        </authorList>
    </citation>
    <scope>IDENTIFICATION</scope>
</reference>
<keyword evidence="3" id="KW-1185">Reference proteome</keyword>
<dbReference type="GeneTree" id="ENSGT00940000170703"/>
<dbReference type="Ensembl" id="ENSNVIT00000034163.1">
    <property type="protein sequence ID" value="ENSNVIP00000029482.1"/>
    <property type="gene ID" value="ENSNVIG00000022748.1"/>
</dbReference>
<proteinExistence type="predicted"/>